<evidence type="ECO:0000313" key="7">
    <source>
        <dbReference type="EMBL" id="EDM46281.1"/>
    </source>
</evidence>
<dbReference type="InterPro" id="IPR051533">
    <property type="entry name" value="WaaL-like"/>
</dbReference>
<feature type="transmembrane region" description="Helical" evidence="5">
    <location>
        <begin position="133"/>
        <end position="150"/>
    </location>
</feature>
<dbReference type="InterPro" id="IPR007016">
    <property type="entry name" value="O-antigen_ligase-rel_domated"/>
</dbReference>
<keyword evidence="4 5" id="KW-0472">Membrane</keyword>
<evidence type="ECO:0000256" key="2">
    <source>
        <dbReference type="ARBA" id="ARBA00022692"/>
    </source>
</evidence>
<dbReference type="eggNOG" id="COG3307">
    <property type="taxonomic scope" value="Bacteria"/>
</dbReference>
<feature type="transmembrane region" description="Helical" evidence="5">
    <location>
        <begin position="176"/>
        <end position="194"/>
    </location>
</feature>
<comment type="caution">
    <text evidence="7">The sequence shown here is derived from an EMBL/GenBank/DDBJ whole genome shotgun (WGS) entry which is preliminary data.</text>
</comment>
<sequence>MAAAPLAVYLAFSLLSLVWANSPDYSKTFRAAGQSTAIFVLFSYLKLSGQTLLLKRALLLACVCTAALGAWHLFAMYGILDMPWATTLYQGVGEQRLEAYGVKPANEMLATLLVAPQAAMLLGLILSENNRSLRWVGFLALAILLLFLVALERRTGQVAIIVAIVTCIILYRNRVWFLLFGAAVLCGILILIFYPEFILSRGLSWRPAIWMSTLDSIGSAPFFGHGITNKVTPVVVFDHEQGVIQQFRHPHNMALSVIYFLGLFGFVFWVALWLPGVLARIWVRPEKQQDGYVLIPLLVGLAALMFDGGDPLSPFHFDWFCFWVPAMLLLSSQAVNGQHLMAGKNRSRLQCFFPPAYGKQV</sequence>
<accession>A6F4Q1</accession>
<evidence type="ECO:0000256" key="5">
    <source>
        <dbReference type="SAM" id="Phobius"/>
    </source>
</evidence>
<keyword evidence="2 5" id="KW-0812">Transmembrane</keyword>
<dbReference type="STRING" id="443152.MDG893_13494"/>
<feature type="transmembrane region" description="Helical" evidence="5">
    <location>
        <begin position="291"/>
        <end position="309"/>
    </location>
</feature>
<dbReference type="PANTHER" id="PTHR37422">
    <property type="entry name" value="TEICHURONIC ACID BIOSYNTHESIS PROTEIN TUAE"/>
    <property type="match status" value="1"/>
</dbReference>
<feature type="transmembrane region" description="Helical" evidence="5">
    <location>
        <begin position="156"/>
        <end position="171"/>
    </location>
</feature>
<feature type="transmembrane region" description="Helical" evidence="5">
    <location>
        <begin position="57"/>
        <end position="80"/>
    </location>
</feature>
<feature type="transmembrane region" description="Helical" evidence="5">
    <location>
        <begin position="108"/>
        <end position="126"/>
    </location>
</feature>
<evidence type="ECO:0000259" key="6">
    <source>
        <dbReference type="Pfam" id="PF04932"/>
    </source>
</evidence>
<evidence type="ECO:0000313" key="8">
    <source>
        <dbReference type="Proteomes" id="UP000005856"/>
    </source>
</evidence>
<protein>
    <submittedName>
        <fullName evidence="7">O-antigen polymerase</fullName>
    </submittedName>
</protein>
<keyword evidence="8" id="KW-1185">Reference proteome</keyword>
<comment type="subcellular location">
    <subcellularLocation>
        <location evidence="1">Membrane</location>
        <topology evidence="1">Multi-pass membrane protein</topology>
    </subcellularLocation>
</comment>
<evidence type="ECO:0000256" key="1">
    <source>
        <dbReference type="ARBA" id="ARBA00004141"/>
    </source>
</evidence>
<feature type="domain" description="O-antigen ligase-related" evidence="6">
    <location>
        <begin position="139"/>
        <end position="270"/>
    </location>
</feature>
<dbReference type="Pfam" id="PF04932">
    <property type="entry name" value="Wzy_C"/>
    <property type="match status" value="1"/>
</dbReference>
<keyword evidence="3 5" id="KW-1133">Transmembrane helix</keyword>
<evidence type="ECO:0000256" key="3">
    <source>
        <dbReference type="ARBA" id="ARBA00022989"/>
    </source>
</evidence>
<dbReference type="EMBL" id="ABCP01000046">
    <property type="protein sequence ID" value="EDM46281.1"/>
    <property type="molecule type" value="Genomic_DNA"/>
</dbReference>
<feature type="transmembrane region" description="Helical" evidence="5">
    <location>
        <begin position="30"/>
        <end position="45"/>
    </location>
</feature>
<evidence type="ECO:0000256" key="4">
    <source>
        <dbReference type="ARBA" id="ARBA00023136"/>
    </source>
</evidence>
<dbReference type="Proteomes" id="UP000005856">
    <property type="component" value="Unassembled WGS sequence"/>
</dbReference>
<gene>
    <name evidence="7" type="ORF">MDG893_13494</name>
</gene>
<dbReference type="AlphaFoldDB" id="A6F4Q1"/>
<dbReference type="PANTHER" id="PTHR37422:SF13">
    <property type="entry name" value="LIPOPOLYSACCHARIDE BIOSYNTHESIS PROTEIN PA4999-RELATED"/>
    <property type="match status" value="1"/>
</dbReference>
<feature type="transmembrane region" description="Helical" evidence="5">
    <location>
        <begin position="257"/>
        <end position="279"/>
    </location>
</feature>
<reference evidence="7 8" key="1">
    <citation type="submission" date="2007-06" db="EMBL/GenBank/DDBJ databases">
        <authorList>
            <person name="Green D."/>
            <person name="Ferriera S."/>
            <person name="Johnson J."/>
            <person name="Kravitz S."/>
            <person name="Beeson K."/>
            <person name="Sutton G."/>
            <person name="Rogers Y.-H."/>
            <person name="Friedman R."/>
            <person name="Frazier M."/>
            <person name="Venter J.C."/>
        </authorList>
    </citation>
    <scope>NUCLEOTIDE SEQUENCE [LARGE SCALE GENOMIC DNA]</scope>
    <source>
        <strain evidence="7 8">DG893</strain>
    </source>
</reference>
<organism evidence="7 8">
    <name type="scientific">Marinobacter algicola DG893</name>
    <dbReference type="NCBI Taxonomy" id="443152"/>
    <lineage>
        <taxon>Bacteria</taxon>
        <taxon>Pseudomonadati</taxon>
        <taxon>Pseudomonadota</taxon>
        <taxon>Gammaproteobacteria</taxon>
        <taxon>Pseudomonadales</taxon>
        <taxon>Marinobacteraceae</taxon>
        <taxon>Marinobacter</taxon>
    </lineage>
</organism>
<name>A6F4Q1_9GAMM</name>
<feature type="transmembrane region" description="Helical" evidence="5">
    <location>
        <begin position="315"/>
        <end position="336"/>
    </location>
</feature>
<dbReference type="GO" id="GO:0016020">
    <property type="term" value="C:membrane"/>
    <property type="evidence" value="ECO:0007669"/>
    <property type="project" value="UniProtKB-SubCell"/>
</dbReference>
<proteinExistence type="predicted"/>